<feature type="domain" description="Isopropylmalate dehydrogenase-like" evidence="16">
    <location>
        <begin position="4"/>
        <end position="342"/>
    </location>
</feature>
<keyword evidence="14" id="KW-0963">Cytoplasm</keyword>
<evidence type="ECO:0000256" key="10">
    <source>
        <dbReference type="ARBA" id="ARBA00023002"/>
    </source>
</evidence>
<feature type="binding site" evidence="14">
    <location>
        <position position="217"/>
    </location>
    <ligand>
        <name>substrate</name>
    </ligand>
</feature>
<feature type="binding site" evidence="14">
    <location>
        <position position="104"/>
    </location>
    <ligand>
        <name>substrate</name>
    </ligand>
</feature>
<keyword evidence="11 14" id="KW-0520">NAD</keyword>
<keyword evidence="9 14" id="KW-0460">Magnesium</keyword>
<sequence>MTYNIVALPGDGIGPEILNGSLELLNPISKKYDISYTLKNFDIGGAAIDSHGTPLPNETLTACEQADAILLGAVGGPKWTDPNNRPEQGLLALRKGLGLFANIRPTKVTNGTSHFSPLKKERVEGTDLVIVRELTSGIYFGEPRQISDAFALDSLTYTKAEIERIARVAFELANNRKKKLTSVDKENVLASSKLWRKTINEVSKDYPDVELNHLLVDACSMHLITNPTQFDVIVTENLFGDILSDEASVIPGSLGLSPSASFSLEGPRLYEPIHGSAPDIANKNIANPFGMVLSLAMCLRESLEQEDAALELEQSVFNLIRQGITTQDLGGTCTTSEIFNHLKANYQ</sequence>
<dbReference type="InterPro" id="IPR004429">
    <property type="entry name" value="Isopropylmalate_DH"/>
</dbReference>
<feature type="binding site" evidence="14">
    <location>
        <position position="132"/>
    </location>
    <ligand>
        <name>substrate</name>
    </ligand>
</feature>
<dbReference type="InterPro" id="IPR024084">
    <property type="entry name" value="IsoPropMal-DH-like_dom"/>
</dbReference>
<evidence type="ECO:0000259" key="16">
    <source>
        <dbReference type="SMART" id="SM01329"/>
    </source>
</evidence>
<feature type="binding site" evidence="14">
    <location>
        <begin position="275"/>
        <end position="287"/>
    </location>
    <ligand>
        <name>NAD(+)</name>
        <dbReference type="ChEBI" id="CHEBI:57540"/>
    </ligand>
</feature>
<dbReference type="SUPFAM" id="SSF53659">
    <property type="entry name" value="Isocitrate/Isopropylmalate dehydrogenase-like"/>
    <property type="match status" value="1"/>
</dbReference>
<dbReference type="UniPathway" id="UPA00048">
    <property type="reaction ID" value="UER00072"/>
</dbReference>
<comment type="catalytic activity">
    <reaction evidence="1 14 15">
        <text>(2R,3S)-3-isopropylmalate + NAD(+) = 4-methyl-2-oxopentanoate + CO2 + NADH</text>
        <dbReference type="Rhea" id="RHEA:32271"/>
        <dbReference type="ChEBI" id="CHEBI:16526"/>
        <dbReference type="ChEBI" id="CHEBI:17865"/>
        <dbReference type="ChEBI" id="CHEBI:35121"/>
        <dbReference type="ChEBI" id="CHEBI:57540"/>
        <dbReference type="ChEBI" id="CHEBI:57945"/>
        <dbReference type="EC" id="1.1.1.85"/>
    </reaction>
</comment>
<comment type="subunit">
    <text evidence="5 14 15">Homodimer.</text>
</comment>
<keyword evidence="10 14" id="KW-0560">Oxidoreductase</keyword>
<name>A0A2T4KU01_9STAP</name>
<evidence type="ECO:0000256" key="9">
    <source>
        <dbReference type="ARBA" id="ARBA00022842"/>
    </source>
</evidence>
<dbReference type="AlphaFoldDB" id="A0A2T4KU01"/>
<comment type="caution">
    <text evidence="17">The sequence shown here is derived from an EMBL/GenBank/DDBJ whole genome shotgun (WGS) entry which is preliminary data.</text>
</comment>
<evidence type="ECO:0000256" key="7">
    <source>
        <dbReference type="ARBA" id="ARBA00022605"/>
    </source>
</evidence>
<evidence type="ECO:0000256" key="1">
    <source>
        <dbReference type="ARBA" id="ARBA00000624"/>
    </source>
</evidence>
<keyword evidence="12 14" id="KW-0464">Manganese</keyword>
<dbReference type="PANTHER" id="PTHR42979">
    <property type="entry name" value="3-ISOPROPYLMALATE DEHYDROGENASE"/>
    <property type="match status" value="1"/>
</dbReference>
<dbReference type="InterPro" id="IPR019818">
    <property type="entry name" value="IsoCit/isopropylmalate_DH_CS"/>
</dbReference>
<dbReference type="Proteomes" id="UP000243350">
    <property type="component" value="Unassembled WGS sequence"/>
</dbReference>
<dbReference type="EMBL" id="PYZH01000065">
    <property type="protein sequence ID" value="PTF13038.1"/>
    <property type="molecule type" value="Genomic_DNA"/>
</dbReference>
<evidence type="ECO:0000313" key="17">
    <source>
        <dbReference type="EMBL" id="PTF13038.1"/>
    </source>
</evidence>
<evidence type="ECO:0000256" key="2">
    <source>
        <dbReference type="ARBA" id="ARBA00001936"/>
    </source>
</evidence>
<feature type="binding site" evidence="14">
    <location>
        <position position="241"/>
    </location>
    <ligand>
        <name>Mg(2+)</name>
        <dbReference type="ChEBI" id="CHEBI:18420"/>
    </ligand>
</feature>
<evidence type="ECO:0000313" key="18">
    <source>
        <dbReference type="Proteomes" id="UP000243350"/>
    </source>
</evidence>
<feature type="binding site" evidence="14">
    <location>
        <position position="217"/>
    </location>
    <ligand>
        <name>Mg(2+)</name>
        <dbReference type="ChEBI" id="CHEBI:18420"/>
    </ligand>
</feature>
<comment type="cofactor">
    <cofactor evidence="2">
        <name>Mn(2+)</name>
        <dbReference type="ChEBI" id="CHEBI:29035"/>
    </cofactor>
</comment>
<dbReference type="EC" id="1.1.1.85" evidence="14"/>
<proteinExistence type="inferred from homology"/>
<evidence type="ECO:0000256" key="5">
    <source>
        <dbReference type="ARBA" id="ARBA00011738"/>
    </source>
</evidence>
<dbReference type="GO" id="GO:0009098">
    <property type="term" value="P:L-leucine biosynthetic process"/>
    <property type="evidence" value="ECO:0007669"/>
    <property type="project" value="UniProtKB-UniRule"/>
</dbReference>
<evidence type="ECO:0000256" key="13">
    <source>
        <dbReference type="ARBA" id="ARBA00023304"/>
    </source>
</evidence>
<dbReference type="GO" id="GO:0003862">
    <property type="term" value="F:3-isopropylmalate dehydrogenase activity"/>
    <property type="evidence" value="ECO:0007669"/>
    <property type="project" value="UniProtKB-UniRule"/>
</dbReference>
<dbReference type="GO" id="GO:0005829">
    <property type="term" value="C:cytosol"/>
    <property type="evidence" value="ECO:0007669"/>
    <property type="project" value="TreeGrafter"/>
</dbReference>
<evidence type="ECO:0000256" key="12">
    <source>
        <dbReference type="ARBA" id="ARBA00023211"/>
    </source>
</evidence>
<feature type="binding site" evidence="14">
    <location>
        <position position="245"/>
    </location>
    <ligand>
        <name>Mg(2+)</name>
        <dbReference type="ChEBI" id="CHEBI:18420"/>
    </ligand>
</feature>
<dbReference type="Pfam" id="PF00180">
    <property type="entry name" value="Iso_dh"/>
    <property type="match status" value="1"/>
</dbReference>
<evidence type="ECO:0000256" key="11">
    <source>
        <dbReference type="ARBA" id="ARBA00023027"/>
    </source>
</evidence>
<dbReference type="FunFam" id="3.40.718.10:FF:000006">
    <property type="entry name" value="3-isopropylmalate dehydrogenase"/>
    <property type="match status" value="1"/>
</dbReference>
<dbReference type="GO" id="GO:0000287">
    <property type="term" value="F:magnesium ion binding"/>
    <property type="evidence" value="ECO:0007669"/>
    <property type="project" value="InterPro"/>
</dbReference>
<feature type="binding site" evidence="14">
    <location>
        <position position="94"/>
    </location>
    <ligand>
        <name>substrate</name>
    </ligand>
</feature>
<evidence type="ECO:0000256" key="14">
    <source>
        <dbReference type="HAMAP-Rule" id="MF_01033"/>
    </source>
</evidence>
<comment type="cofactor">
    <cofactor evidence="14 15">
        <name>Mg(2+)</name>
        <dbReference type="ChEBI" id="CHEBI:18420"/>
    </cofactor>
    <cofactor evidence="14 15">
        <name>Mn(2+)</name>
        <dbReference type="ChEBI" id="CHEBI:29035"/>
    </cofactor>
    <text evidence="14 15">Binds 1 Mg(2+) or Mn(2+) ion per subunit.</text>
</comment>
<reference evidence="17 18" key="1">
    <citation type="journal article" date="2016" name="Front. Microbiol.">
        <title>Comprehensive Phylogenetic Analysis of Bovine Non-aureus Staphylococci Species Based on Whole-Genome Sequencing.</title>
        <authorList>
            <person name="Naushad S."/>
            <person name="Barkema H.W."/>
            <person name="Luby C."/>
            <person name="Condas L.A."/>
            <person name="Nobrega D.B."/>
            <person name="Carson D.A."/>
            <person name="De Buck J."/>
        </authorList>
    </citation>
    <scope>NUCLEOTIDE SEQUENCE [LARGE SCALE GENOMIC DNA]</scope>
    <source>
        <strain evidence="17 18">SNUC 4143</strain>
    </source>
</reference>
<keyword evidence="8 14" id="KW-0479">Metal-binding</keyword>
<dbReference type="RefSeq" id="WP_107520351.1">
    <property type="nucleotide sequence ID" value="NZ_PYZH01000065.1"/>
</dbReference>
<comment type="pathway">
    <text evidence="3 14 15">Amino-acid biosynthesis; L-leucine biosynthesis; L-leucine from 3-methyl-2-oxobutanoate: step 3/4.</text>
</comment>
<comment type="similarity">
    <text evidence="4 14">Belongs to the isocitrate and isopropylmalate dehydrogenases family. LeuB type 1 subfamily.</text>
</comment>
<evidence type="ECO:0000256" key="3">
    <source>
        <dbReference type="ARBA" id="ARBA00004762"/>
    </source>
</evidence>
<dbReference type="GO" id="GO:0051287">
    <property type="term" value="F:NAD binding"/>
    <property type="evidence" value="ECO:0007669"/>
    <property type="project" value="InterPro"/>
</dbReference>
<dbReference type="PROSITE" id="PS00470">
    <property type="entry name" value="IDH_IMDH"/>
    <property type="match status" value="1"/>
</dbReference>
<accession>A0A2T4KU01</accession>
<comment type="function">
    <text evidence="14 15">Catalyzes the oxidation of 3-carboxy-2-hydroxy-4-methylpentanoate (3-isopropylmalate) to 3-carboxy-4-methyl-2-oxopentanoate. The product decarboxylates to 4-methyl-2 oxopentanoate.</text>
</comment>
<dbReference type="NCBIfam" id="TIGR00169">
    <property type="entry name" value="leuB"/>
    <property type="match status" value="1"/>
</dbReference>
<feature type="site" description="Important for catalysis" evidence="14">
    <location>
        <position position="185"/>
    </location>
</feature>
<gene>
    <name evidence="14 17" type="primary">leuB</name>
    <name evidence="17" type="ORF">BUY48_09250</name>
</gene>
<evidence type="ECO:0000256" key="4">
    <source>
        <dbReference type="ARBA" id="ARBA00008319"/>
    </source>
</evidence>
<keyword evidence="7 14" id="KW-0028">Amino-acid biosynthesis</keyword>
<comment type="caution">
    <text evidence="14">Lacks conserved residue(s) required for the propagation of feature annotation.</text>
</comment>
<dbReference type="PANTHER" id="PTHR42979:SF1">
    <property type="entry name" value="3-ISOPROPYLMALATE DEHYDROGENASE"/>
    <property type="match status" value="1"/>
</dbReference>
<protein>
    <recommendedName>
        <fullName evidence="14">3-isopropylmalate dehydrogenase</fullName>
        <ecNumber evidence="14">1.1.1.85</ecNumber>
    </recommendedName>
    <alternativeName>
        <fullName evidence="14">3-IPM-DH</fullName>
    </alternativeName>
    <alternativeName>
        <fullName evidence="14">Beta-IPM dehydrogenase</fullName>
        <shortName evidence="14">IMDH</shortName>
    </alternativeName>
</protein>
<feature type="site" description="Important for catalysis" evidence="14">
    <location>
        <position position="139"/>
    </location>
</feature>
<evidence type="ECO:0000256" key="8">
    <source>
        <dbReference type="ARBA" id="ARBA00022723"/>
    </source>
</evidence>
<dbReference type="HAMAP" id="MF_01033">
    <property type="entry name" value="LeuB_type1"/>
    <property type="match status" value="1"/>
</dbReference>
<dbReference type="Gene3D" id="3.40.718.10">
    <property type="entry name" value="Isopropylmalate Dehydrogenase"/>
    <property type="match status" value="1"/>
</dbReference>
<evidence type="ECO:0000256" key="6">
    <source>
        <dbReference type="ARBA" id="ARBA00022430"/>
    </source>
</evidence>
<keyword evidence="6 14" id="KW-0432">Leucine biosynthesis</keyword>
<comment type="subcellular location">
    <subcellularLocation>
        <location evidence="14">Cytoplasm</location>
    </subcellularLocation>
</comment>
<keyword evidence="13 14" id="KW-0100">Branched-chain amino acid biosynthesis</keyword>
<evidence type="ECO:0000256" key="15">
    <source>
        <dbReference type="RuleBase" id="RU004445"/>
    </source>
</evidence>
<dbReference type="SMART" id="SM01329">
    <property type="entry name" value="Iso_dh"/>
    <property type="match status" value="1"/>
</dbReference>
<organism evidence="17 18">
    <name type="scientific">Staphylococcus devriesei</name>
    <dbReference type="NCBI Taxonomy" id="586733"/>
    <lineage>
        <taxon>Bacteria</taxon>
        <taxon>Bacillati</taxon>
        <taxon>Bacillota</taxon>
        <taxon>Bacilli</taxon>
        <taxon>Bacillales</taxon>
        <taxon>Staphylococcaceae</taxon>
        <taxon>Staphylococcus</taxon>
    </lineage>
</organism>